<sequence>MAENAVPYDYIIDADGLKESVTLLRTVTRYMDSIQRRLDRLSRMRVVIPIRLSDCLCEPIKRIRTHLEALTKKDWRIRVQASFTEKMKAAMKVSVKTVVKTSVKTVVKTVVKTIVNTSVNVDVRVTALAIAAAGTGAGAAGGQGPPDKGKDKSLWERILDYVKDLGKEILDVYKDRLKEWAVGMIDKGIKTLSGIPGMGWLKILLPEEKEEEKGKDNITVKVNCVCRCKCQGTSYGGNGGRGGRGGRGSRGGGRGARAGGLLGRAVGGLGRALGGLIRTVGKGLIVKTLLGGGKRIAGRALSAGKAVAGKALEKGRMAAGQVLGKGRAAAGQVIDKGKAVAGRAASAVKNAASSAWDAGKSTAGRLWSGEKALAGQALDKGKNAAGRAAGAVKSAASNAWGVGKALWGKLRRGGDLADKAGDIVSAPASGKAFKRLLKVGKIGGKLLRPLGAISDVASIVTAKNGDERAKAIGSAAGGWAGAAGGAAMGAAIGSIIPGIGTAIGGLVGGAIGGLGGSAVGEKLGSYAKKAFGWLGRNKHKKKNDTSAAGDLLPSNEPASSSAKGFGLAAIQAGGLLGGAAISRFSLGVPVLPSVQQLMNRSLSQIQALPAPATPLNPTNPGATRGQGTSQSAPTININIPAGAVQLTVKETEIDYNAITAQVGTRLSASIRQTLENRP</sequence>
<evidence type="ECO:0000256" key="1">
    <source>
        <dbReference type="SAM" id="MobiDB-lite"/>
    </source>
</evidence>
<keyword evidence="3" id="KW-1185">Reference proteome</keyword>
<protein>
    <recommendedName>
        <fullName evidence="4">Tail tape measure protein</fullName>
    </recommendedName>
</protein>
<accession>A0A9X4QNM4</accession>
<reference evidence="2 3" key="1">
    <citation type="submission" date="2022-10" db="EMBL/GenBank/DDBJ databases">
        <title>Comparative genomic analysis of Cohnella hashimotonis sp. nov., isolated from the International Space Station.</title>
        <authorList>
            <person name="Simpson A."/>
            <person name="Venkateswaran K."/>
        </authorList>
    </citation>
    <scope>NUCLEOTIDE SEQUENCE [LARGE SCALE GENOMIC DNA]</scope>
    <source>
        <strain evidence="2 3">DSM 18997</strain>
    </source>
</reference>
<evidence type="ECO:0008006" key="4">
    <source>
        <dbReference type="Google" id="ProtNLM"/>
    </source>
</evidence>
<dbReference type="EMBL" id="JAPDHZ010000003">
    <property type="protein sequence ID" value="MDG0792771.1"/>
    <property type="molecule type" value="Genomic_DNA"/>
</dbReference>
<name>A0A9X4QNM4_9BACL</name>
<feature type="region of interest" description="Disordered" evidence="1">
    <location>
        <begin position="610"/>
        <end position="634"/>
    </location>
</feature>
<dbReference type="Proteomes" id="UP001153387">
    <property type="component" value="Unassembled WGS sequence"/>
</dbReference>
<proteinExistence type="predicted"/>
<dbReference type="AlphaFoldDB" id="A0A9X4QNM4"/>
<dbReference type="RefSeq" id="WP_277566531.1">
    <property type="nucleotide sequence ID" value="NZ_JAPDHZ010000003.1"/>
</dbReference>
<feature type="compositionally biased region" description="Polar residues" evidence="1">
    <location>
        <begin position="625"/>
        <end position="634"/>
    </location>
</feature>
<organism evidence="2 3">
    <name type="scientific">Cohnella ginsengisoli</name>
    <dbReference type="NCBI Taxonomy" id="425004"/>
    <lineage>
        <taxon>Bacteria</taxon>
        <taxon>Bacillati</taxon>
        <taxon>Bacillota</taxon>
        <taxon>Bacilli</taxon>
        <taxon>Bacillales</taxon>
        <taxon>Paenibacillaceae</taxon>
        <taxon>Cohnella</taxon>
    </lineage>
</organism>
<evidence type="ECO:0000313" key="2">
    <source>
        <dbReference type="EMBL" id="MDG0792771.1"/>
    </source>
</evidence>
<evidence type="ECO:0000313" key="3">
    <source>
        <dbReference type="Proteomes" id="UP001153387"/>
    </source>
</evidence>
<comment type="caution">
    <text evidence="2">The sequence shown here is derived from an EMBL/GenBank/DDBJ whole genome shotgun (WGS) entry which is preliminary data.</text>
</comment>
<gene>
    <name evidence="2" type="ORF">OMP38_19250</name>
</gene>
<feature type="compositionally biased region" description="Low complexity" evidence="1">
    <location>
        <begin position="610"/>
        <end position="620"/>
    </location>
</feature>